<keyword evidence="2" id="KW-1185">Reference proteome</keyword>
<sequence>MNKKIEKILEIWHKHFESEDRQYSEFERSDIEYFVGCLLYNHFSLSKSLDTMKTIDLSYDFISECGDEYDEVMSLIKSISFDDEIQKLKFLQNYLTESKSKYSGDELYLINRLEYHVNGIAQRYKNDEEARSVVFEAPLPKSRNPLLR</sequence>
<dbReference type="RefSeq" id="WP_194368019.1">
    <property type="nucleotide sequence ID" value="NZ_CP054492.1"/>
</dbReference>
<evidence type="ECO:0000313" key="1">
    <source>
        <dbReference type="EMBL" id="QOY50899.1"/>
    </source>
</evidence>
<proteinExistence type="predicted"/>
<accession>A0A7S7LUF3</accession>
<gene>
    <name evidence="1" type="ORF">HUE88_07020</name>
</gene>
<name>A0A7S7LUF3_9BACT</name>
<dbReference type="Proteomes" id="UP000593994">
    <property type="component" value="Chromosome"/>
</dbReference>
<dbReference type="KEGG" id="sbal:HUE88_07020"/>
<dbReference type="AlphaFoldDB" id="A0A7S7LUF3"/>
<reference evidence="1 2" key="1">
    <citation type="submission" date="2020-05" db="EMBL/GenBank/DDBJ databases">
        <title>Sulfurimonas marisnigri, sp. nov., and Sulfurimonas baltica, sp. nov., manganese oxide reducing chemolithoautotrophs of the class Epsilonproteobacteria isolated from the pelagic redoxclines of the Black and Baltic Seas and emended description of the genus Sulfurimonas.</title>
        <authorList>
            <person name="Henkel J.V."/>
            <person name="Laudan C."/>
            <person name="Werner J."/>
            <person name="Neu T."/>
            <person name="Plewe S."/>
            <person name="Sproer C."/>
            <person name="Bunk B."/>
            <person name="Schulz-Vogt H.N."/>
        </authorList>
    </citation>
    <scope>NUCLEOTIDE SEQUENCE [LARGE SCALE GENOMIC DNA]</scope>
    <source>
        <strain evidence="1 2">GD2</strain>
    </source>
</reference>
<protein>
    <submittedName>
        <fullName evidence="1">Uncharacterized protein</fullName>
    </submittedName>
</protein>
<evidence type="ECO:0000313" key="2">
    <source>
        <dbReference type="Proteomes" id="UP000593994"/>
    </source>
</evidence>
<dbReference type="EMBL" id="CP054492">
    <property type="protein sequence ID" value="QOY50899.1"/>
    <property type="molecule type" value="Genomic_DNA"/>
</dbReference>
<organism evidence="1 2">
    <name type="scientific">Candidatus Sulfurimonas baltica</name>
    <dbReference type="NCBI Taxonomy" id="2740404"/>
    <lineage>
        <taxon>Bacteria</taxon>
        <taxon>Pseudomonadati</taxon>
        <taxon>Campylobacterota</taxon>
        <taxon>Epsilonproteobacteria</taxon>
        <taxon>Campylobacterales</taxon>
        <taxon>Sulfurimonadaceae</taxon>
        <taxon>Sulfurimonas</taxon>
    </lineage>
</organism>